<dbReference type="SUPFAM" id="SSF56672">
    <property type="entry name" value="DNA/RNA polymerases"/>
    <property type="match status" value="1"/>
</dbReference>
<dbReference type="Proteomes" id="UP000076858">
    <property type="component" value="Unassembled WGS sequence"/>
</dbReference>
<evidence type="ECO:0000256" key="1">
    <source>
        <dbReference type="SAM" id="MobiDB-lite"/>
    </source>
</evidence>
<keyword evidence="4" id="KW-1185">Reference proteome</keyword>
<evidence type="ECO:0000313" key="4">
    <source>
        <dbReference type="Proteomes" id="UP000076858"/>
    </source>
</evidence>
<accession>A0A162RLZ6</accession>
<feature type="domain" description="Reverse transcriptase" evidence="2">
    <location>
        <begin position="1"/>
        <end position="66"/>
    </location>
</feature>
<dbReference type="OrthoDB" id="6369245at2759"/>
<dbReference type="PANTHER" id="PTHR37984">
    <property type="entry name" value="PROTEIN CBG26694"/>
    <property type="match status" value="1"/>
</dbReference>
<proteinExistence type="predicted"/>
<sequence length="344" mass="39261">MMNDWFGDLPGVLIYFDDFLIPGETEEEILANLRQVFVRCHLHDLKLQLKKCKFFLRELPWLGHVVRQGTLKPDPLKTPAGPTQGRRSMGFGEPHQMALHQLKSALLSLPVLRLFDHSLPLVVSVDASPSFRSASPVRPSAVPQQSPYNPTRRRNDVSQTMSSRRDWLTYHNTITYVPPMTITSDVTGQIIAIGRAVLDRKRTKAVRLVKIENWRIVRAAREFNLNERTLARYCASMEEADIYSDSPTPAIFSVDEEAELVAYIKKVSDIYFGLIPIEVRKVAYNYADHLKLKILGSWETNFTAGKDWLESFIKRNPIISIRKPEANALSSEGKTSKHKNFKTQ</sequence>
<dbReference type="EMBL" id="LRGB01000141">
    <property type="protein sequence ID" value="KZS20624.1"/>
    <property type="molecule type" value="Genomic_DNA"/>
</dbReference>
<dbReference type="PANTHER" id="PTHR37984:SF5">
    <property type="entry name" value="PROTEIN NYNRIN-LIKE"/>
    <property type="match status" value="1"/>
</dbReference>
<evidence type="ECO:0000313" key="3">
    <source>
        <dbReference type="EMBL" id="KZS20624.1"/>
    </source>
</evidence>
<comment type="caution">
    <text evidence="3">The sequence shown here is derived from an EMBL/GenBank/DDBJ whole genome shotgun (WGS) entry which is preliminary data.</text>
</comment>
<dbReference type="InterPro" id="IPR043128">
    <property type="entry name" value="Rev_trsase/Diguanyl_cyclase"/>
</dbReference>
<dbReference type="InterPro" id="IPR043502">
    <property type="entry name" value="DNA/RNA_pol_sf"/>
</dbReference>
<dbReference type="InterPro" id="IPR050951">
    <property type="entry name" value="Retrovirus_Pol_polyprotein"/>
</dbReference>
<dbReference type="InterPro" id="IPR000477">
    <property type="entry name" value="RT_dom"/>
</dbReference>
<gene>
    <name evidence="3" type="ORF">APZ42_012637</name>
</gene>
<dbReference type="Gene3D" id="3.30.70.270">
    <property type="match status" value="1"/>
</dbReference>
<evidence type="ECO:0000259" key="2">
    <source>
        <dbReference type="PROSITE" id="PS50878"/>
    </source>
</evidence>
<feature type="region of interest" description="Disordered" evidence="1">
    <location>
        <begin position="131"/>
        <end position="162"/>
    </location>
</feature>
<dbReference type="PROSITE" id="PS50878">
    <property type="entry name" value="RT_POL"/>
    <property type="match status" value="1"/>
</dbReference>
<name>A0A162RLZ6_9CRUS</name>
<dbReference type="GO" id="GO:0071897">
    <property type="term" value="P:DNA biosynthetic process"/>
    <property type="evidence" value="ECO:0007669"/>
    <property type="project" value="UniProtKB-ARBA"/>
</dbReference>
<reference evidence="3 4" key="1">
    <citation type="submission" date="2016-03" db="EMBL/GenBank/DDBJ databases">
        <title>EvidentialGene: Evidence-directed Construction of Genes on Genomes.</title>
        <authorList>
            <person name="Gilbert D.G."/>
            <person name="Choi J.-H."/>
            <person name="Mockaitis K."/>
            <person name="Colbourne J."/>
            <person name="Pfrender M."/>
        </authorList>
    </citation>
    <scope>NUCLEOTIDE SEQUENCE [LARGE SCALE GENOMIC DNA]</scope>
    <source>
        <strain evidence="3 4">Xinb3</strain>
        <tissue evidence="3">Complete organism</tissue>
    </source>
</reference>
<organism evidence="3 4">
    <name type="scientific">Daphnia magna</name>
    <dbReference type="NCBI Taxonomy" id="35525"/>
    <lineage>
        <taxon>Eukaryota</taxon>
        <taxon>Metazoa</taxon>
        <taxon>Ecdysozoa</taxon>
        <taxon>Arthropoda</taxon>
        <taxon>Crustacea</taxon>
        <taxon>Branchiopoda</taxon>
        <taxon>Diplostraca</taxon>
        <taxon>Cladocera</taxon>
        <taxon>Anomopoda</taxon>
        <taxon>Daphniidae</taxon>
        <taxon>Daphnia</taxon>
    </lineage>
</organism>
<dbReference type="AlphaFoldDB" id="A0A162RLZ6"/>
<protein>
    <submittedName>
        <fullName evidence="3">Cytochrome c oxidase subunit IV-like protein</fullName>
    </submittedName>
</protein>